<evidence type="ECO:0000313" key="1">
    <source>
        <dbReference type="EMBL" id="NGN68526.1"/>
    </source>
</evidence>
<dbReference type="RefSeq" id="WP_165242557.1">
    <property type="nucleotide sequence ID" value="NZ_JAAKZV010000210.1"/>
</dbReference>
<gene>
    <name evidence="1" type="ORF">G5C51_32090</name>
</gene>
<organism evidence="1 2">
    <name type="scientific">Streptomyces coryli</name>
    <dbReference type="NCBI Taxonomy" id="1128680"/>
    <lineage>
        <taxon>Bacteria</taxon>
        <taxon>Bacillati</taxon>
        <taxon>Actinomycetota</taxon>
        <taxon>Actinomycetes</taxon>
        <taxon>Kitasatosporales</taxon>
        <taxon>Streptomycetaceae</taxon>
        <taxon>Streptomyces</taxon>
    </lineage>
</organism>
<dbReference type="Proteomes" id="UP000481583">
    <property type="component" value="Unassembled WGS sequence"/>
</dbReference>
<accession>A0A6G4UA09</accession>
<protein>
    <submittedName>
        <fullName evidence="1">Uncharacterized protein</fullName>
    </submittedName>
</protein>
<dbReference type="AlphaFoldDB" id="A0A6G4UA09"/>
<name>A0A6G4UA09_9ACTN</name>
<reference evidence="1 2" key="1">
    <citation type="submission" date="2020-02" db="EMBL/GenBank/DDBJ databases">
        <title>Whole-genome analyses of novel actinobacteria.</title>
        <authorList>
            <person name="Sahin N."/>
        </authorList>
    </citation>
    <scope>NUCLEOTIDE SEQUENCE [LARGE SCALE GENOMIC DNA]</scope>
    <source>
        <strain evidence="1 2">A7024</strain>
    </source>
</reference>
<keyword evidence="2" id="KW-1185">Reference proteome</keyword>
<dbReference type="EMBL" id="JAAKZV010000210">
    <property type="protein sequence ID" value="NGN68526.1"/>
    <property type="molecule type" value="Genomic_DNA"/>
</dbReference>
<comment type="caution">
    <text evidence="1">The sequence shown here is derived from an EMBL/GenBank/DDBJ whole genome shotgun (WGS) entry which is preliminary data.</text>
</comment>
<evidence type="ECO:0000313" key="2">
    <source>
        <dbReference type="Proteomes" id="UP000481583"/>
    </source>
</evidence>
<sequence>MTATIRRFVQLLPARRTAPPAPGGRPWVDHRPLAELDALCVRAGVRLGG</sequence>
<proteinExistence type="predicted"/>